<name>A0AAN0K5Q0_9ACTN</name>
<dbReference type="Proteomes" id="UP001431656">
    <property type="component" value="Chromosome"/>
</dbReference>
<dbReference type="InterPro" id="IPR038765">
    <property type="entry name" value="Papain-like_cys_pep_sf"/>
</dbReference>
<dbReference type="Gene3D" id="3.10.620.30">
    <property type="match status" value="1"/>
</dbReference>
<evidence type="ECO:0000313" key="2">
    <source>
        <dbReference type="EMBL" id="BEH00812.1"/>
    </source>
</evidence>
<protein>
    <submittedName>
        <fullName evidence="2">Transglutaminase family protein</fullName>
    </submittedName>
</protein>
<organism evidence="2 3">
    <name type="scientific">Brooklawnia propionicigenes</name>
    <dbReference type="NCBI Taxonomy" id="3041175"/>
    <lineage>
        <taxon>Bacteria</taxon>
        <taxon>Bacillati</taxon>
        <taxon>Actinomycetota</taxon>
        <taxon>Actinomycetes</taxon>
        <taxon>Propionibacteriales</taxon>
        <taxon>Propionibacteriaceae</taxon>
        <taxon>Brooklawnia</taxon>
    </lineage>
</organism>
<accession>A0AAN0K5Q0</accession>
<keyword evidence="3" id="KW-1185">Reference proteome</keyword>
<dbReference type="PANTHER" id="PTHR33490">
    <property type="entry name" value="BLR5614 PROTEIN-RELATED"/>
    <property type="match status" value="1"/>
</dbReference>
<proteinExistence type="predicted"/>
<reference evidence="2" key="1">
    <citation type="journal article" date="2024" name="Int. J. Syst. Evol. Microbiol.">
        <title>Brooklawnia propionicigenes sp. nov., a facultatively anaerobic, propionate-producing bacterium isolated from a methanogenic reactor treating waste from cattle farms.</title>
        <authorList>
            <person name="Akita Y."/>
            <person name="Ueki A."/>
            <person name="Tonouchi A."/>
            <person name="Sugawara Y."/>
            <person name="Honma S."/>
            <person name="Kaku N."/>
            <person name="Ueki K."/>
        </authorList>
    </citation>
    <scope>NUCLEOTIDE SEQUENCE</scope>
    <source>
        <strain evidence="2">SH051</strain>
    </source>
</reference>
<sequence length="253" mass="28391">MRLKLVHTVIVESDEPIHAWHGEARMTPCYLPNQSLLHPVVSITPSAWRHEYFDYWGTAVVMFNVPETHLRMRVTAATELDYSAPAAPNGRGVGWEALKDPSVDERFCDHLRLPEGLEVPDQWRSWRAEAASPAEFVQELGHRGLIDADDGGVVPATMTALHWAGIPSRYVAGYSIPTELVRGVKRPAQVYNWLQYWDGRWVAWDPRLGCAPDSRHVAVGYGATREDVPVLFGVHDSSGEVQMTSEVTVERLN</sequence>
<evidence type="ECO:0000313" key="3">
    <source>
        <dbReference type="Proteomes" id="UP001431656"/>
    </source>
</evidence>
<dbReference type="AlphaFoldDB" id="A0AAN0K5Q0"/>
<dbReference type="PANTHER" id="PTHR33490:SF6">
    <property type="entry name" value="SLL1049 PROTEIN"/>
    <property type="match status" value="1"/>
</dbReference>
<dbReference type="KEGG" id="broo:brsh051_00930"/>
<gene>
    <name evidence="2" type="ORF">brsh051_00930</name>
</gene>
<feature type="domain" description="Bacterial transglutaminase-like N-terminal" evidence="1">
    <location>
        <begin position="4"/>
        <end position="79"/>
    </location>
</feature>
<dbReference type="SUPFAM" id="SSF54001">
    <property type="entry name" value="Cysteine proteinases"/>
    <property type="match status" value="1"/>
</dbReference>
<dbReference type="RefSeq" id="WP_286266513.1">
    <property type="nucleotide sequence ID" value="NZ_AP028056.1"/>
</dbReference>
<dbReference type="Pfam" id="PF08379">
    <property type="entry name" value="Bact_transglu_N"/>
    <property type="match status" value="1"/>
</dbReference>
<evidence type="ECO:0000259" key="1">
    <source>
        <dbReference type="Pfam" id="PF08379"/>
    </source>
</evidence>
<dbReference type="InterPro" id="IPR013589">
    <property type="entry name" value="Bac_transglu_N"/>
</dbReference>
<dbReference type="EMBL" id="AP028056">
    <property type="protein sequence ID" value="BEH00812.1"/>
    <property type="molecule type" value="Genomic_DNA"/>
</dbReference>